<dbReference type="Gene3D" id="2.70.98.90">
    <property type="match status" value="1"/>
</dbReference>
<evidence type="ECO:0000256" key="5">
    <source>
        <dbReference type="ARBA" id="ARBA00022475"/>
    </source>
</evidence>
<evidence type="ECO:0000256" key="3">
    <source>
        <dbReference type="ARBA" id="ARBA00015325"/>
    </source>
</evidence>
<keyword evidence="8 13" id="KW-1133">Transmembrane helix</keyword>
<evidence type="ECO:0000256" key="10">
    <source>
        <dbReference type="ARBA" id="ARBA00023186"/>
    </source>
</evidence>
<dbReference type="HAMAP" id="MF_01810">
    <property type="entry name" value="YidC_type1"/>
    <property type="match status" value="1"/>
</dbReference>
<keyword evidence="9 13" id="KW-0472">Membrane</keyword>
<dbReference type="CDD" id="cd20070">
    <property type="entry name" value="5TM_YidC_Alb3"/>
    <property type="match status" value="1"/>
</dbReference>
<dbReference type="PRINTS" id="PR00701">
    <property type="entry name" value="60KDINNERMP"/>
</dbReference>
<dbReference type="PANTHER" id="PTHR12428:SF65">
    <property type="entry name" value="CYTOCHROME C OXIDASE ASSEMBLY PROTEIN COX18, MITOCHONDRIAL"/>
    <property type="match status" value="1"/>
</dbReference>
<proteinExistence type="inferred from homology"/>
<dbReference type="CDD" id="cd19961">
    <property type="entry name" value="EcYidC-like_peri"/>
    <property type="match status" value="1"/>
</dbReference>
<evidence type="ECO:0000256" key="1">
    <source>
        <dbReference type="ARBA" id="ARBA00004429"/>
    </source>
</evidence>
<protein>
    <recommendedName>
        <fullName evidence="3 13">Membrane protein insertase YidC</fullName>
    </recommendedName>
    <alternativeName>
        <fullName evidence="12 13">Foldase YidC</fullName>
    </alternativeName>
    <alternativeName>
        <fullName evidence="11 13">Membrane integrase YidC</fullName>
    </alternativeName>
    <alternativeName>
        <fullName evidence="13">Membrane protein YidC</fullName>
    </alternativeName>
</protein>
<comment type="subcellular location">
    <subcellularLocation>
        <location evidence="1">Cell inner membrane</location>
        <topology evidence="1">Multi-pass membrane protein</topology>
    </subcellularLocation>
    <subcellularLocation>
        <location evidence="13">Cell membrane</location>
        <topology evidence="13">Multi-pass membrane protein</topology>
    </subcellularLocation>
</comment>
<comment type="caution">
    <text evidence="17">The sequence shown here is derived from an EMBL/GenBank/DDBJ whole genome shotgun (WGS) entry which is preliminary data.</text>
</comment>
<evidence type="ECO:0000256" key="13">
    <source>
        <dbReference type="HAMAP-Rule" id="MF_01810"/>
    </source>
</evidence>
<dbReference type="InterPro" id="IPR038221">
    <property type="entry name" value="YidC_periplasmic_sf"/>
</dbReference>
<dbReference type="NCBIfam" id="TIGR03592">
    <property type="entry name" value="yidC_oxa1_cterm"/>
    <property type="match status" value="1"/>
</dbReference>
<organism evidence="17 18">
    <name type="scientific">Labrys monachus</name>
    <dbReference type="NCBI Taxonomy" id="217067"/>
    <lineage>
        <taxon>Bacteria</taxon>
        <taxon>Pseudomonadati</taxon>
        <taxon>Pseudomonadota</taxon>
        <taxon>Alphaproteobacteria</taxon>
        <taxon>Hyphomicrobiales</taxon>
        <taxon>Xanthobacteraceae</taxon>
        <taxon>Labrys</taxon>
    </lineage>
</organism>
<keyword evidence="10 13" id="KW-0143">Chaperone</keyword>
<dbReference type="InterPro" id="IPR028055">
    <property type="entry name" value="YidC/Oxa/ALB_C"/>
</dbReference>
<reference evidence="17 18" key="1">
    <citation type="submission" date="2023-07" db="EMBL/GenBank/DDBJ databases">
        <title>Genomic Encyclopedia of Type Strains, Phase IV (KMG-IV): sequencing the most valuable type-strain genomes for metagenomic binning, comparative biology and taxonomic classification.</title>
        <authorList>
            <person name="Goeker M."/>
        </authorList>
    </citation>
    <scope>NUCLEOTIDE SEQUENCE [LARGE SCALE GENOMIC DNA]</scope>
    <source>
        <strain evidence="17 18">DSM 5896</strain>
    </source>
</reference>
<evidence type="ECO:0000256" key="7">
    <source>
        <dbReference type="ARBA" id="ARBA00022927"/>
    </source>
</evidence>
<dbReference type="PANTHER" id="PTHR12428">
    <property type="entry name" value="OXA1"/>
    <property type="match status" value="1"/>
</dbReference>
<evidence type="ECO:0000256" key="14">
    <source>
        <dbReference type="SAM" id="MobiDB-lite"/>
    </source>
</evidence>
<dbReference type="InterPro" id="IPR028053">
    <property type="entry name" value="Membr_insert_YidC_N"/>
</dbReference>
<dbReference type="InterPro" id="IPR001708">
    <property type="entry name" value="YidC/ALB3/OXA1/COX18"/>
</dbReference>
<accession>A0ABU0FE57</accession>
<dbReference type="NCBIfam" id="TIGR03593">
    <property type="entry name" value="yidC_nterm"/>
    <property type="match status" value="1"/>
</dbReference>
<dbReference type="Pfam" id="PF02096">
    <property type="entry name" value="60KD_IMP"/>
    <property type="match status" value="1"/>
</dbReference>
<keyword evidence="6 13" id="KW-0812">Transmembrane</keyword>
<dbReference type="InterPro" id="IPR019998">
    <property type="entry name" value="Membr_insert_YidC"/>
</dbReference>
<evidence type="ECO:0000259" key="16">
    <source>
        <dbReference type="Pfam" id="PF14849"/>
    </source>
</evidence>
<feature type="domain" description="Membrane insertase YidC N-terminal" evidence="16">
    <location>
        <begin position="88"/>
        <end position="390"/>
    </location>
</feature>
<evidence type="ECO:0000313" key="17">
    <source>
        <dbReference type="EMBL" id="MDQ0392403.1"/>
    </source>
</evidence>
<evidence type="ECO:0000256" key="6">
    <source>
        <dbReference type="ARBA" id="ARBA00022692"/>
    </source>
</evidence>
<evidence type="ECO:0000259" key="15">
    <source>
        <dbReference type="Pfam" id="PF02096"/>
    </source>
</evidence>
<comment type="function">
    <text evidence="13">Required for the insertion and/or proper folding and/or complex formation of integral membrane proteins into the membrane. Involved in integration of membrane proteins that insert both dependently and independently of the Sec translocase complex, as well as at least some lipoproteins. Aids folding of multispanning membrane proteins.</text>
</comment>
<evidence type="ECO:0000256" key="4">
    <source>
        <dbReference type="ARBA" id="ARBA00022448"/>
    </source>
</evidence>
<dbReference type="RefSeq" id="WP_307426217.1">
    <property type="nucleotide sequence ID" value="NZ_JAUSVK010000001.1"/>
</dbReference>
<feature type="transmembrane region" description="Helical" evidence="13">
    <location>
        <begin position="527"/>
        <end position="548"/>
    </location>
</feature>
<comment type="caution">
    <text evidence="13">Lacks conserved residue(s) required for the propagation of feature annotation.</text>
</comment>
<evidence type="ECO:0000256" key="11">
    <source>
        <dbReference type="ARBA" id="ARBA00033245"/>
    </source>
</evidence>
<evidence type="ECO:0000256" key="2">
    <source>
        <dbReference type="ARBA" id="ARBA00010527"/>
    </source>
</evidence>
<name>A0ABU0FE57_9HYPH</name>
<feature type="compositionally biased region" description="Low complexity" evidence="14">
    <location>
        <begin position="38"/>
        <end position="58"/>
    </location>
</feature>
<dbReference type="EMBL" id="JAUSVK010000001">
    <property type="protein sequence ID" value="MDQ0392403.1"/>
    <property type="molecule type" value="Genomic_DNA"/>
</dbReference>
<evidence type="ECO:0000256" key="12">
    <source>
        <dbReference type="ARBA" id="ARBA00033342"/>
    </source>
</evidence>
<dbReference type="Proteomes" id="UP001237448">
    <property type="component" value="Unassembled WGS sequence"/>
</dbReference>
<sequence>MKKEDTKNVMLAIILTLVVVAAWQYFIGAPMQHRQQLEAQQHAAEQQVAQQPKPAPAAEGGTNAALQGGAGAPRQFASRAEAVAGGSRIRIDSPRLVGSISLTGARIDDLALKGYQETLAPDSPNVVLFSPLGTPIRPANHHDIVENEGPYFASFGWKAQAGSAVKVPGDDTQWTAKSSDALTPDKPLELDWDNGQGLVFHRTISIDAPVTQDKTPTGGYMFTVRQSVENKTSAPLQLTPYAFIRRMGTPTVAGYSVLHEGLIGNFGGSIVETTYKKLTDDKSQTWDGTKGWLGFTDKYWASALIPDQASTFDGHFVTGTVDGVETYEADSESPAVTVAPGATASASIGLFSGAKEVATLSHYEDDLKIEKISNLIDWGYLFFITKPLFRLIDFLYHLLGNFGLAILSVTVILKLCFFPLANRSYESMSKMKKVQPEVTALRERFADDKMKQQQAMMALYKENKINPLSGCLPMLLQVPVFFALYKVLFVTIEMRHQPFFGWIHDLSAPDPTTIFNLFGLIPWTPPVFLMLGVWPILMGITMFVQMQLNPAPPDPVQAQLFRFMPLVFTYMLSAFPAGLVIYYAWNNSLSILQQTFIMKKNGVKIELWDNLKGMFSRKAASTSS</sequence>
<keyword evidence="7 13" id="KW-0653">Protein transport</keyword>
<dbReference type="NCBIfam" id="NF002353">
    <property type="entry name" value="PRK01318.1-4"/>
    <property type="match status" value="1"/>
</dbReference>
<keyword evidence="4 13" id="KW-0813">Transport</keyword>
<evidence type="ECO:0000256" key="9">
    <source>
        <dbReference type="ARBA" id="ARBA00023136"/>
    </source>
</evidence>
<gene>
    <name evidence="13" type="primary">yidC</name>
    <name evidence="17" type="ORF">J3R73_002195</name>
</gene>
<dbReference type="InterPro" id="IPR047196">
    <property type="entry name" value="YidC_ALB_C"/>
</dbReference>
<evidence type="ECO:0000256" key="8">
    <source>
        <dbReference type="ARBA" id="ARBA00022989"/>
    </source>
</evidence>
<dbReference type="PRINTS" id="PR01900">
    <property type="entry name" value="YIDCPROTEIN"/>
</dbReference>
<feature type="region of interest" description="Disordered" evidence="14">
    <location>
        <begin position="38"/>
        <end position="71"/>
    </location>
</feature>
<feature type="transmembrane region" description="Helical" evidence="13">
    <location>
        <begin position="560"/>
        <end position="585"/>
    </location>
</feature>
<keyword evidence="5 13" id="KW-1003">Cell membrane</keyword>
<comment type="similarity">
    <text evidence="2 13">Belongs to the OXA1/ALB3/YidC family. Type 1 subfamily.</text>
</comment>
<evidence type="ECO:0000313" key="18">
    <source>
        <dbReference type="Proteomes" id="UP001237448"/>
    </source>
</evidence>
<dbReference type="Pfam" id="PF14849">
    <property type="entry name" value="YidC_periplas"/>
    <property type="match status" value="1"/>
</dbReference>
<comment type="subunit">
    <text evidence="13">Interacts with the Sec translocase complex via SecD. Specifically interacts with transmembrane segments of nascent integral membrane proteins during membrane integration.</text>
</comment>
<keyword evidence="18" id="KW-1185">Reference proteome</keyword>
<feature type="transmembrane region" description="Helical" evidence="13">
    <location>
        <begin position="394"/>
        <end position="421"/>
    </location>
</feature>
<feature type="domain" description="Membrane insertase YidC/Oxa/ALB C-terminal" evidence="15">
    <location>
        <begin position="402"/>
        <end position="599"/>
    </location>
</feature>